<feature type="transmembrane region" description="Helical" evidence="5">
    <location>
        <begin position="317"/>
        <end position="339"/>
    </location>
</feature>
<keyword evidence="3 5" id="KW-1133">Transmembrane helix</keyword>
<dbReference type="InterPro" id="IPR001708">
    <property type="entry name" value="YidC/ALB3/OXA1/COX18"/>
</dbReference>
<proteinExistence type="predicted"/>
<dbReference type="KEGG" id="foc:113205308"/>
<protein>
    <submittedName>
        <fullName evidence="7">Uncharacterized protein LOC113205308</fullName>
    </submittedName>
</protein>
<evidence type="ECO:0000256" key="5">
    <source>
        <dbReference type="SAM" id="Phobius"/>
    </source>
</evidence>
<organism evidence="6 7">
    <name type="scientific">Frankliniella occidentalis</name>
    <name type="common">Western flower thrips</name>
    <name type="synonym">Euthrips occidentalis</name>
    <dbReference type="NCBI Taxonomy" id="133901"/>
    <lineage>
        <taxon>Eukaryota</taxon>
        <taxon>Metazoa</taxon>
        <taxon>Ecdysozoa</taxon>
        <taxon>Arthropoda</taxon>
        <taxon>Hexapoda</taxon>
        <taxon>Insecta</taxon>
        <taxon>Pterygota</taxon>
        <taxon>Neoptera</taxon>
        <taxon>Paraneoptera</taxon>
        <taxon>Thysanoptera</taxon>
        <taxon>Terebrantia</taxon>
        <taxon>Thripoidea</taxon>
        <taxon>Thripidae</taxon>
        <taxon>Frankliniella</taxon>
    </lineage>
</organism>
<keyword evidence="2 5" id="KW-0812">Transmembrane</keyword>
<dbReference type="GO" id="GO:0032979">
    <property type="term" value="P:protein insertion into mitochondrial inner membrane from matrix"/>
    <property type="evidence" value="ECO:0007669"/>
    <property type="project" value="TreeGrafter"/>
</dbReference>
<accession>A0A6J1SDE8</accession>
<keyword evidence="4 5" id="KW-0472">Membrane</keyword>
<reference evidence="7" key="1">
    <citation type="submission" date="2025-08" db="UniProtKB">
        <authorList>
            <consortium name="RefSeq"/>
        </authorList>
    </citation>
    <scope>IDENTIFICATION</scope>
    <source>
        <tissue evidence="7">Whole organism</tissue>
    </source>
</reference>
<evidence type="ECO:0000256" key="4">
    <source>
        <dbReference type="ARBA" id="ARBA00023136"/>
    </source>
</evidence>
<keyword evidence="6" id="KW-1185">Reference proteome</keyword>
<name>A0A6J1SDE8_FRAOC</name>
<feature type="transmembrane region" description="Helical" evidence="5">
    <location>
        <begin position="138"/>
        <end position="161"/>
    </location>
</feature>
<evidence type="ECO:0000313" key="6">
    <source>
        <dbReference type="Proteomes" id="UP000504606"/>
    </source>
</evidence>
<dbReference type="OrthoDB" id="10458790at2759"/>
<sequence length="386" mass="43407">MECHISRGFLSLRQLSRKAVHDHCNRLQDGRVVFGCLQAVEKRLYHKNSSPHSNSSLCPAARLHSLNLLCSPALSASRSLAFRPRQTRGIVISKIIDAFRNAEITSVEGFSKFIIDSAPVSAIRHFYELMEATTGLPWAANIVLCSFVLQLILNVPANVYMIKWSTGKEKQIGDLIAIKASVMRSPSRDNIAMFAKANTELTRQYGCQTYKFVSTIAYQMLHVTITSFAVRSIFLQPNPDILNAVTPWGTLLAQADPLLVLPLCNFVLSLLLVEVAAWKKSNSEEGLKMTLRRANLPFKGEPLYLLNLRRGVNIPMLLIYGIVPSALNIHWIVMMLASINTQILMSHNKTRRALGIAPCYFETATPYRDFLRHLRNDVIIFNKKKV</sequence>
<evidence type="ECO:0000256" key="3">
    <source>
        <dbReference type="ARBA" id="ARBA00022989"/>
    </source>
</evidence>
<dbReference type="GO" id="GO:0005743">
    <property type="term" value="C:mitochondrial inner membrane"/>
    <property type="evidence" value="ECO:0007669"/>
    <property type="project" value="TreeGrafter"/>
</dbReference>
<dbReference type="GeneID" id="113205308"/>
<dbReference type="Proteomes" id="UP000504606">
    <property type="component" value="Unplaced"/>
</dbReference>
<dbReference type="AlphaFoldDB" id="A0A6J1SDE8"/>
<dbReference type="PANTHER" id="PTHR12428:SF65">
    <property type="entry name" value="CYTOCHROME C OXIDASE ASSEMBLY PROTEIN COX18, MITOCHONDRIAL"/>
    <property type="match status" value="1"/>
</dbReference>
<gene>
    <name evidence="7" type="primary">LOC113205308</name>
</gene>
<evidence type="ECO:0000256" key="2">
    <source>
        <dbReference type="ARBA" id="ARBA00022692"/>
    </source>
</evidence>
<dbReference type="RefSeq" id="XP_026276661.1">
    <property type="nucleotide sequence ID" value="XM_026420876.2"/>
</dbReference>
<dbReference type="GO" id="GO:0033617">
    <property type="term" value="P:mitochondrial respiratory chain complex IV assembly"/>
    <property type="evidence" value="ECO:0007669"/>
    <property type="project" value="TreeGrafter"/>
</dbReference>
<feature type="transmembrane region" description="Helical" evidence="5">
    <location>
        <begin position="258"/>
        <end position="278"/>
    </location>
</feature>
<comment type="subcellular location">
    <subcellularLocation>
        <location evidence="1">Membrane</location>
        <topology evidence="1">Multi-pass membrane protein</topology>
    </subcellularLocation>
</comment>
<dbReference type="GO" id="GO:0032977">
    <property type="term" value="F:membrane insertase activity"/>
    <property type="evidence" value="ECO:0007669"/>
    <property type="project" value="InterPro"/>
</dbReference>
<evidence type="ECO:0000256" key="1">
    <source>
        <dbReference type="ARBA" id="ARBA00004141"/>
    </source>
</evidence>
<dbReference type="PANTHER" id="PTHR12428">
    <property type="entry name" value="OXA1"/>
    <property type="match status" value="1"/>
</dbReference>
<evidence type="ECO:0000313" key="7">
    <source>
        <dbReference type="RefSeq" id="XP_026276661.1"/>
    </source>
</evidence>